<evidence type="ECO:0000256" key="6">
    <source>
        <dbReference type="ARBA" id="ARBA00022970"/>
    </source>
</evidence>
<dbReference type="EMBL" id="LANJ01000004">
    <property type="protein sequence ID" value="KKC40995.1"/>
    <property type="molecule type" value="Genomic_DNA"/>
</dbReference>
<dbReference type="STRING" id="1293439.WH87_02270"/>
<keyword evidence="5 9" id="KW-0812">Transmembrane</keyword>
<keyword evidence="4" id="KW-1003">Cell membrane</keyword>
<evidence type="ECO:0000313" key="12">
    <source>
        <dbReference type="Proteomes" id="UP000033411"/>
    </source>
</evidence>
<dbReference type="NCBIfam" id="TIGR01726">
    <property type="entry name" value="HEQRo_perm_3TM"/>
    <property type="match status" value="1"/>
</dbReference>
<evidence type="ECO:0000256" key="1">
    <source>
        <dbReference type="ARBA" id="ARBA00004429"/>
    </source>
</evidence>
<keyword evidence="8 9" id="KW-0472">Membrane</keyword>
<proteinExistence type="inferred from homology"/>
<gene>
    <name evidence="11" type="ORF">WH87_02270</name>
</gene>
<dbReference type="InterPro" id="IPR010065">
    <property type="entry name" value="AA_ABC_transptr_permease_3TM"/>
</dbReference>
<dbReference type="PANTHER" id="PTHR30614">
    <property type="entry name" value="MEMBRANE COMPONENT OF AMINO ACID ABC TRANSPORTER"/>
    <property type="match status" value="1"/>
</dbReference>
<name>A0A0F5QJ51_9HYPH</name>
<evidence type="ECO:0000256" key="5">
    <source>
        <dbReference type="ARBA" id="ARBA00022692"/>
    </source>
</evidence>
<dbReference type="Proteomes" id="UP000033411">
    <property type="component" value="Unassembled WGS sequence"/>
</dbReference>
<evidence type="ECO:0000256" key="9">
    <source>
        <dbReference type="RuleBase" id="RU363032"/>
    </source>
</evidence>
<comment type="caution">
    <text evidence="11">The sequence shown here is derived from an EMBL/GenBank/DDBJ whole genome shotgun (WGS) entry which is preliminary data.</text>
</comment>
<comment type="subcellular location">
    <subcellularLocation>
        <location evidence="1">Cell inner membrane</location>
        <topology evidence="1">Multi-pass membrane protein</topology>
    </subcellularLocation>
    <subcellularLocation>
        <location evidence="9">Cell membrane</location>
        <topology evidence="9">Multi-pass membrane protein</topology>
    </subcellularLocation>
</comment>
<feature type="transmembrane region" description="Helical" evidence="9">
    <location>
        <begin position="187"/>
        <end position="207"/>
    </location>
</feature>
<evidence type="ECO:0000313" key="11">
    <source>
        <dbReference type="EMBL" id="KKC40995.1"/>
    </source>
</evidence>
<evidence type="ECO:0000256" key="8">
    <source>
        <dbReference type="ARBA" id="ARBA00023136"/>
    </source>
</evidence>
<protein>
    <recommendedName>
        <fullName evidence="10">ABC transmembrane type-1 domain-containing protein</fullName>
    </recommendedName>
</protein>
<feature type="domain" description="ABC transmembrane type-1" evidence="10">
    <location>
        <begin position="20"/>
        <end position="206"/>
    </location>
</feature>
<dbReference type="InterPro" id="IPR000515">
    <property type="entry name" value="MetI-like"/>
</dbReference>
<organism evidence="11 12">
    <name type="scientific">Devosia epidermidihirudinis</name>
    <dbReference type="NCBI Taxonomy" id="1293439"/>
    <lineage>
        <taxon>Bacteria</taxon>
        <taxon>Pseudomonadati</taxon>
        <taxon>Pseudomonadota</taxon>
        <taxon>Alphaproteobacteria</taxon>
        <taxon>Hyphomicrobiales</taxon>
        <taxon>Devosiaceae</taxon>
        <taxon>Devosia</taxon>
    </lineage>
</organism>
<comment type="similarity">
    <text evidence="2">Belongs to the binding-protein-dependent transport system permease family. HisMQ subfamily.</text>
</comment>
<keyword evidence="12" id="KW-1185">Reference proteome</keyword>
<dbReference type="Pfam" id="PF00528">
    <property type="entry name" value="BPD_transp_1"/>
    <property type="match status" value="1"/>
</dbReference>
<dbReference type="GO" id="GO:0022857">
    <property type="term" value="F:transmembrane transporter activity"/>
    <property type="evidence" value="ECO:0007669"/>
    <property type="project" value="InterPro"/>
</dbReference>
<keyword evidence="7 9" id="KW-1133">Transmembrane helix</keyword>
<evidence type="ECO:0000256" key="4">
    <source>
        <dbReference type="ARBA" id="ARBA00022475"/>
    </source>
</evidence>
<dbReference type="OrthoDB" id="7341446at2"/>
<dbReference type="GO" id="GO:0006865">
    <property type="term" value="P:amino acid transport"/>
    <property type="evidence" value="ECO:0007669"/>
    <property type="project" value="UniProtKB-KW"/>
</dbReference>
<dbReference type="PATRIC" id="fig|1293439.3.peg.2821"/>
<dbReference type="RefSeq" id="WP_046140005.1">
    <property type="nucleotide sequence ID" value="NZ_LANJ01000004.1"/>
</dbReference>
<evidence type="ECO:0000256" key="2">
    <source>
        <dbReference type="ARBA" id="ARBA00010072"/>
    </source>
</evidence>
<evidence type="ECO:0000256" key="7">
    <source>
        <dbReference type="ARBA" id="ARBA00022989"/>
    </source>
</evidence>
<evidence type="ECO:0000256" key="3">
    <source>
        <dbReference type="ARBA" id="ARBA00022448"/>
    </source>
</evidence>
<sequence length="216" mass="23470">MTSQPLELALAWMPRLLWAAGLALILAAVIFTISAVFGVLLAIRNQHAGKFGHRAIEVFSGFFRSIPELVILFFFFYGGPQLGLQFGPIGSTILAFGLVGIAYDYQVFKGALSAIPAGQFEAGQALGMRSWVIYLRVILPQMVPIARKGWITYAIGTIKRISIASAVSVSEVMYVTKQAIAASNAPFLFLSLAVGLYVIIVMPLLVFNERRGSIAR</sequence>
<keyword evidence="3 9" id="KW-0813">Transport</keyword>
<dbReference type="CDD" id="cd06261">
    <property type="entry name" value="TM_PBP2"/>
    <property type="match status" value="1"/>
</dbReference>
<dbReference type="Gene3D" id="1.10.3720.10">
    <property type="entry name" value="MetI-like"/>
    <property type="match status" value="1"/>
</dbReference>
<evidence type="ECO:0000259" key="10">
    <source>
        <dbReference type="PROSITE" id="PS50928"/>
    </source>
</evidence>
<dbReference type="GO" id="GO:0043190">
    <property type="term" value="C:ATP-binding cassette (ABC) transporter complex"/>
    <property type="evidence" value="ECO:0007669"/>
    <property type="project" value="InterPro"/>
</dbReference>
<dbReference type="PANTHER" id="PTHR30614:SF0">
    <property type="entry name" value="L-CYSTINE TRANSPORT SYSTEM PERMEASE PROTEIN TCYL"/>
    <property type="match status" value="1"/>
</dbReference>
<dbReference type="AlphaFoldDB" id="A0A0F5QJ51"/>
<keyword evidence="6" id="KW-0029">Amino-acid transport</keyword>
<dbReference type="PROSITE" id="PS50928">
    <property type="entry name" value="ABC_TM1"/>
    <property type="match status" value="1"/>
</dbReference>
<feature type="transmembrane region" description="Helical" evidence="9">
    <location>
        <begin position="55"/>
        <end position="77"/>
    </location>
</feature>
<feature type="transmembrane region" description="Helical" evidence="9">
    <location>
        <begin position="16"/>
        <end position="43"/>
    </location>
</feature>
<dbReference type="SUPFAM" id="SSF161098">
    <property type="entry name" value="MetI-like"/>
    <property type="match status" value="1"/>
</dbReference>
<dbReference type="InterPro" id="IPR043429">
    <property type="entry name" value="ArtM/GltK/GlnP/TcyL/YhdX-like"/>
</dbReference>
<accession>A0A0F5QJ51</accession>
<dbReference type="InterPro" id="IPR035906">
    <property type="entry name" value="MetI-like_sf"/>
</dbReference>
<feature type="transmembrane region" description="Helical" evidence="9">
    <location>
        <begin position="83"/>
        <end position="103"/>
    </location>
</feature>
<reference evidence="11 12" key="1">
    <citation type="submission" date="2015-03" db="EMBL/GenBank/DDBJ databases">
        <authorList>
            <person name="Lepp D."/>
            <person name="Hassan Y.I."/>
            <person name="Li X.-Z."/>
            <person name="Zhou T."/>
        </authorList>
    </citation>
    <scope>NUCLEOTIDE SEQUENCE [LARGE SCALE GENOMIC DNA]</scope>
    <source>
        <strain evidence="11 12">E84</strain>
    </source>
</reference>